<accession>A0A484FN80</accession>
<keyword evidence="2" id="KW-1185">Reference proteome</keyword>
<organism evidence="1 2">
    <name type="scientific">Colletotrichum orbiculare (strain 104-T / ATCC 96160 / CBS 514.97 / LARS 414 / MAFF 240422)</name>
    <name type="common">Cucumber anthracnose fungus</name>
    <name type="synonym">Colletotrichum lagenarium</name>
    <dbReference type="NCBI Taxonomy" id="1213857"/>
    <lineage>
        <taxon>Eukaryota</taxon>
        <taxon>Fungi</taxon>
        <taxon>Dikarya</taxon>
        <taxon>Ascomycota</taxon>
        <taxon>Pezizomycotina</taxon>
        <taxon>Sordariomycetes</taxon>
        <taxon>Hypocreomycetidae</taxon>
        <taxon>Glomerellales</taxon>
        <taxon>Glomerellaceae</taxon>
        <taxon>Colletotrichum</taxon>
        <taxon>Colletotrichum orbiculare species complex</taxon>
    </lineage>
</organism>
<sequence length="73" mass="8125">MVDALTLLRCLGSTTSTQIRGCPLLQRAGRCFLKSFPRCELQSLSALTIRSGASARAPLHFLAYYPYLDYRAL</sequence>
<name>A0A484FN80_COLOR</name>
<dbReference type="AlphaFoldDB" id="A0A484FN80"/>
<protein>
    <submittedName>
        <fullName evidence="1">Uncharacterized protein</fullName>
    </submittedName>
</protein>
<evidence type="ECO:0000313" key="1">
    <source>
        <dbReference type="EMBL" id="TDZ19760.1"/>
    </source>
</evidence>
<evidence type="ECO:0000313" key="2">
    <source>
        <dbReference type="Proteomes" id="UP000014480"/>
    </source>
</evidence>
<gene>
    <name evidence="1" type="ORF">Cob_v007384</name>
</gene>
<reference evidence="2" key="2">
    <citation type="journal article" date="2019" name="Mol. Plant Microbe Interact.">
        <title>Genome sequence resources for four phytopathogenic fungi from the Colletotrichum orbiculare species complex.</title>
        <authorList>
            <person name="Gan P."/>
            <person name="Tsushima A."/>
            <person name="Narusaka M."/>
            <person name="Narusaka Y."/>
            <person name="Takano Y."/>
            <person name="Kubo Y."/>
            <person name="Shirasu K."/>
        </authorList>
    </citation>
    <scope>GENOME REANNOTATION</scope>
    <source>
        <strain evidence="2">104-T / ATCC 96160 / CBS 514.97 / LARS 414 / MAFF 240422</strain>
    </source>
</reference>
<comment type="caution">
    <text evidence="1">The sequence shown here is derived from an EMBL/GenBank/DDBJ whole genome shotgun (WGS) entry which is preliminary data.</text>
</comment>
<dbReference type="EMBL" id="AMCV02000019">
    <property type="protein sequence ID" value="TDZ19760.1"/>
    <property type="molecule type" value="Genomic_DNA"/>
</dbReference>
<dbReference type="Proteomes" id="UP000014480">
    <property type="component" value="Unassembled WGS sequence"/>
</dbReference>
<reference evidence="2" key="1">
    <citation type="journal article" date="2013" name="New Phytol.">
        <title>Comparative genomic and transcriptomic analyses reveal the hemibiotrophic stage shift of Colletotrichum fungi.</title>
        <authorList>
            <person name="Gan P."/>
            <person name="Ikeda K."/>
            <person name="Irieda H."/>
            <person name="Narusaka M."/>
            <person name="O'Connell R.J."/>
            <person name="Narusaka Y."/>
            <person name="Takano Y."/>
            <person name="Kubo Y."/>
            <person name="Shirasu K."/>
        </authorList>
    </citation>
    <scope>NUCLEOTIDE SEQUENCE [LARGE SCALE GENOMIC DNA]</scope>
    <source>
        <strain evidence="2">104-T / ATCC 96160 / CBS 514.97 / LARS 414 / MAFF 240422</strain>
    </source>
</reference>
<proteinExistence type="predicted"/>